<dbReference type="InterPro" id="IPR020904">
    <property type="entry name" value="Sc_DH/Rdtase_CS"/>
</dbReference>
<dbReference type="InterPro" id="IPR002347">
    <property type="entry name" value="SDR_fam"/>
</dbReference>
<dbReference type="PROSITE" id="PS00061">
    <property type="entry name" value="ADH_SHORT"/>
    <property type="match status" value="1"/>
</dbReference>
<keyword evidence="2" id="KW-0472">Membrane</keyword>
<keyword evidence="1" id="KW-0560">Oxidoreductase</keyword>
<evidence type="ECO:0008006" key="5">
    <source>
        <dbReference type="Google" id="ProtNLM"/>
    </source>
</evidence>
<dbReference type="PANTHER" id="PTHR44269">
    <property type="entry name" value="DEHYDROGENASE/REDUCTASE SDR FAMILY MEMBER 7-RELATED"/>
    <property type="match status" value="1"/>
</dbReference>
<dbReference type="AlphaFoldDB" id="A0A9J6CIS9"/>
<proteinExistence type="predicted"/>
<dbReference type="EMBL" id="JADBJN010000001">
    <property type="protein sequence ID" value="KAG5681869.1"/>
    <property type="molecule type" value="Genomic_DNA"/>
</dbReference>
<keyword evidence="2" id="KW-1133">Transmembrane helix</keyword>
<reference evidence="3" key="1">
    <citation type="submission" date="2021-03" db="EMBL/GenBank/DDBJ databases">
        <title>Chromosome level genome of the anhydrobiotic midge Polypedilum vanderplanki.</title>
        <authorList>
            <person name="Yoshida Y."/>
            <person name="Kikawada T."/>
            <person name="Gusev O."/>
        </authorList>
    </citation>
    <scope>NUCLEOTIDE SEQUENCE</scope>
    <source>
        <strain evidence="3">NIAS01</strain>
        <tissue evidence="3">Whole body or cell culture</tissue>
    </source>
</reference>
<dbReference type="Proteomes" id="UP001107558">
    <property type="component" value="Chromosome 1"/>
</dbReference>
<dbReference type="SUPFAM" id="SSF51735">
    <property type="entry name" value="NAD(P)-binding Rossmann-fold domains"/>
    <property type="match status" value="1"/>
</dbReference>
<comment type="caution">
    <text evidence="3">The sequence shown here is derived from an EMBL/GenBank/DDBJ whole genome shotgun (WGS) entry which is preliminary data.</text>
</comment>
<dbReference type="OrthoDB" id="47007at2759"/>
<sequence>MDFLEFIGLIVFLYYTIQIVLWITLDCDIGLFIASIYGKPINSLEGKIVWITGASSGIGKELAKVLAANGIRVALTARNNRELETTKEECLALSRGKLTSNDILVLPLDLLKFDKHQDAFNRVISHFGRLHILVNNTGRSQRAEWSKIDINVDRELFELDVFSIVHLSRLAVTYFEENNIQGQIAVTSSTAGLIGAPNSCSYTGAKHALHGYFESLRTEKPHIGVNIYCPGPTFSNFLKEAFVDVQGQKYNQPVQPTDRRMTAERCAKLFAIALANNIDLSWSGIFPVNMIAYVGVYYPNIKNLLTKIGIRRALKNVRDSR</sequence>
<evidence type="ECO:0000313" key="3">
    <source>
        <dbReference type="EMBL" id="KAG5681869.1"/>
    </source>
</evidence>
<dbReference type="InterPro" id="IPR036291">
    <property type="entry name" value="NAD(P)-bd_dom_sf"/>
</dbReference>
<dbReference type="PRINTS" id="PR00081">
    <property type="entry name" value="GDHRDH"/>
</dbReference>
<organism evidence="3 4">
    <name type="scientific">Polypedilum vanderplanki</name>
    <name type="common">Sleeping chironomid midge</name>
    <dbReference type="NCBI Taxonomy" id="319348"/>
    <lineage>
        <taxon>Eukaryota</taxon>
        <taxon>Metazoa</taxon>
        <taxon>Ecdysozoa</taxon>
        <taxon>Arthropoda</taxon>
        <taxon>Hexapoda</taxon>
        <taxon>Insecta</taxon>
        <taxon>Pterygota</taxon>
        <taxon>Neoptera</taxon>
        <taxon>Endopterygota</taxon>
        <taxon>Diptera</taxon>
        <taxon>Nematocera</taxon>
        <taxon>Chironomoidea</taxon>
        <taxon>Chironomidae</taxon>
        <taxon>Chironominae</taxon>
        <taxon>Polypedilum</taxon>
        <taxon>Polypedilum</taxon>
    </lineage>
</organism>
<evidence type="ECO:0000256" key="2">
    <source>
        <dbReference type="SAM" id="Phobius"/>
    </source>
</evidence>
<dbReference type="GO" id="GO:0016491">
    <property type="term" value="F:oxidoreductase activity"/>
    <property type="evidence" value="ECO:0007669"/>
    <property type="project" value="UniProtKB-KW"/>
</dbReference>
<dbReference type="PANTHER" id="PTHR44269:SF1">
    <property type="entry name" value="DEHYDROGENASE_REDUCTASE SDR FAMILY MEMBER 7"/>
    <property type="match status" value="1"/>
</dbReference>
<dbReference type="Gene3D" id="3.40.50.720">
    <property type="entry name" value="NAD(P)-binding Rossmann-like Domain"/>
    <property type="match status" value="1"/>
</dbReference>
<protein>
    <recommendedName>
        <fullName evidence="5">Dehydrogenase/reductase SDR family member 7</fullName>
    </recommendedName>
</protein>
<evidence type="ECO:0000256" key="1">
    <source>
        <dbReference type="ARBA" id="ARBA00023002"/>
    </source>
</evidence>
<accession>A0A9J6CIS9</accession>
<dbReference type="Pfam" id="PF00106">
    <property type="entry name" value="adh_short"/>
    <property type="match status" value="1"/>
</dbReference>
<evidence type="ECO:0000313" key="4">
    <source>
        <dbReference type="Proteomes" id="UP001107558"/>
    </source>
</evidence>
<keyword evidence="2" id="KW-0812">Transmembrane</keyword>
<feature type="transmembrane region" description="Helical" evidence="2">
    <location>
        <begin position="6"/>
        <end position="25"/>
    </location>
</feature>
<dbReference type="InterPro" id="IPR053011">
    <property type="entry name" value="SDR_family_member_7"/>
</dbReference>
<gene>
    <name evidence="3" type="ORF">PVAND_011276</name>
</gene>
<keyword evidence="4" id="KW-1185">Reference proteome</keyword>
<name>A0A9J6CIS9_POLVA</name>